<evidence type="ECO:0000313" key="3">
    <source>
        <dbReference type="Proteomes" id="UP000826234"/>
    </source>
</evidence>
<sequence length="159" mass="17570">MEGQEWAFPGLGFPSCTIQEEGNGAFWESTIQEASGGAFWESTIQEESKGGFWESTVQEESNGAYWGKPTMDSLEGNLLNSDIHRHFFRQFSYEEGQGPREELDCFADETSEGEKSPSVIKWLIQDGNRLSIAMGGGTSPMHTSASLHPDVPKKTSARL</sequence>
<dbReference type="EMBL" id="JAIPUX010000439">
    <property type="protein sequence ID" value="KAH0630619.1"/>
    <property type="molecule type" value="Genomic_DNA"/>
</dbReference>
<evidence type="ECO:0000256" key="1">
    <source>
        <dbReference type="SAM" id="MobiDB-lite"/>
    </source>
</evidence>
<dbReference type="Proteomes" id="UP000826234">
    <property type="component" value="Unassembled WGS sequence"/>
</dbReference>
<organism evidence="2 3">
    <name type="scientific">Phrynosoma platyrhinos</name>
    <name type="common">Desert horned lizard</name>
    <dbReference type="NCBI Taxonomy" id="52577"/>
    <lineage>
        <taxon>Eukaryota</taxon>
        <taxon>Metazoa</taxon>
        <taxon>Chordata</taxon>
        <taxon>Craniata</taxon>
        <taxon>Vertebrata</taxon>
        <taxon>Euteleostomi</taxon>
        <taxon>Lepidosauria</taxon>
        <taxon>Squamata</taxon>
        <taxon>Bifurcata</taxon>
        <taxon>Unidentata</taxon>
        <taxon>Episquamata</taxon>
        <taxon>Toxicofera</taxon>
        <taxon>Iguania</taxon>
        <taxon>Phrynosomatidae</taxon>
        <taxon>Phrynosomatinae</taxon>
        <taxon>Phrynosoma</taxon>
    </lineage>
</organism>
<feature type="non-terminal residue" evidence="2">
    <location>
        <position position="159"/>
    </location>
</feature>
<comment type="caution">
    <text evidence="2">The sequence shown here is derived from an EMBL/GenBank/DDBJ whole genome shotgun (WGS) entry which is preliminary data.</text>
</comment>
<proteinExistence type="predicted"/>
<gene>
    <name evidence="2" type="ORF">JD844_013856</name>
</gene>
<reference evidence="2 3" key="1">
    <citation type="journal article" date="2022" name="Gigascience">
        <title>A chromosome-level genome assembly and annotation of the desert horned lizard, Phrynosoma platyrhinos, provides insight into chromosomal rearrangements among reptiles.</title>
        <authorList>
            <person name="Koochekian N."/>
            <person name="Ascanio A."/>
            <person name="Farleigh K."/>
            <person name="Card D.C."/>
            <person name="Schield D.R."/>
            <person name="Castoe T.A."/>
            <person name="Jezkova T."/>
        </authorList>
    </citation>
    <scope>NUCLEOTIDE SEQUENCE [LARGE SCALE GENOMIC DNA]</scope>
    <source>
        <strain evidence="2">NK-2021</strain>
    </source>
</reference>
<keyword evidence="3" id="KW-1185">Reference proteome</keyword>
<feature type="region of interest" description="Disordered" evidence="1">
    <location>
        <begin position="134"/>
        <end position="159"/>
    </location>
</feature>
<evidence type="ECO:0000313" key="2">
    <source>
        <dbReference type="EMBL" id="KAH0630619.1"/>
    </source>
</evidence>
<name>A0ABQ7TM92_PHRPL</name>
<protein>
    <submittedName>
        <fullName evidence="2">Uncharacterized protein</fullName>
    </submittedName>
</protein>
<accession>A0ABQ7TM92</accession>